<reference evidence="2 4" key="1">
    <citation type="submission" date="2017-07" db="EMBL/GenBank/DDBJ databases">
        <title>Lactobacillus curvatus MRS6 whole genome.</title>
        <authorList>
            <person name="Jans C."/>
            <person name="Lagler S."/>
            <person name="Lacroix C."/>
            <person name="Meile L."/>
            <person name="Stevens M.J.A."/>
        </authorList>
    </citation>
    <scope>NUCLEOTIDE SEQUENCE [LARGE SCALE GENOMIC DNA]</scope>
    <source>
        <strain evidence="2 4">MRS6</strain>
    </source>
</reference>
<dbReference type="CDD" id="cd00293">
    <property type="entry name" value="USP-like"/>
    <property type="match status" value="1"/>
</dbReference>
<accession>A0A0B2XKY6</accession>
<evidence type="ECO:0000313" key="3">
    <source>
        <dbReference type="EMBL" id="WDC92976.1"/>
    </source>
</evidence>
<feature type="domain" description="UspA" evidence="1">
    <location>
        <begin position="16"/>
        <end position="155"/>
    </location>
</feature>
<reference evidence="3" key="2">
    <citation type="submission" date="2023-02" db="EMBL/GenBank/DDBJ databases">
        <title>Complete genome sequence of Lactobacillus curvatus CACC879 isolated from Pig feces.</title>
        <authorList>
            <person name="Park S."/>
            <person name="Park M.A."/>
            <person name="Kim D.-H."/>
            <person name="Kim Y."/>
        </authorList>
    </citation>
    <scope>NUCLEOTIDE SEQUENCE</scope>
    <source>
        <strain evidence="3">Curvatus</strain>
        <plasmid evidence="3">p1_CACC879</plasmid>
    </source>
</reference>
<dbReference type="Pfam" id="PF00582">
    <property type="entry name" value="Usp"/>
    <property type="match status" value="1"/>
</dbReference>
<gene>
    <name evidence="2" type="ORF">CG419_00235</name>
    <name evidence="3" type="ORF">PSR33_07400</name>
</gene>
<dbReference type="Proteomes" id="UP000199749">
    <property type="component" value="Chromosome"/>
</dbReference>
<protein>
    <submittedName>
        <fullName evidence="3">Universal stress protein</fullName>
    </submittedName>
</protein>
<evidence type="ECO:0000313" key="4">
    <source>
        <dbReference type="Proteomes" id="UP000199749"/>
    </source>
</evidence>
<dbReference type="InterPro" id="IPR006016">
    <property type="entry name" value="UspA"/>
</dbReference>
<dbReference type="EMBL" id="CP117684">
    <property type="protein sequence ID" value="WDC92976.1"/>
    <property type="molecule type" value="Genomic_DNA"/>
</dbReference>
<dbReference type="RefSeq" id="WP_004265799.1">
    <property type="nucleotide sequence ID" value="NZ_CABIVZ010000031.1"/>
</dbReference>
<dbReference type="Gene3D" id="3.40.50.620">
    <property type="entry name" value="HUPs"/>
    <property type="match status" value="1"/>
</dbReference>
<sequence length="155" mass="17136">MTEKRQLNIEVESMHYQKLLIAIDDDDTTSSKRAFNYACTLAKAYQIPLGIVSILETGDLNIYQSLSPNVVEGRREEIAADLDVYVQKAKEFGVEDVTPILNEGNPGHVIVEEVIPSFQPDLVICGSKTKPSKHLIGTHASYLAKYAPCSVTVVR</sequence>
<organism evidence="3 5">
    <name type="scientific">Latilactobacillus curvatus</name>
    <name type="common">Lactobacillus curvatus</name>
    <dbReference type="NCBI Taxonomy" id="28038"/>
    <lineage>
        <taxon>Bacteria</taxon>
        <taxon>Bacillati</taxon>
        <taxon>Bacillota</taxon>
        <taxon>Bacilli</taxon>
        <taxon>Lactobacillales</taxon>
        <taxon>Lactobacillaceae</taxon>
        <taxon>Latilactobacillus</taxon>
    </lineage>
</organism>
<evidence type="ECO:0000259" key="1">
    <source>
        <dbReference type="Pfam" id="PF00582"/>
    </source>
</evidence>
<dbReference type="SUPFAM" id="SSF52402">
    <property type="entry name" value="Adenine nucleotide alpha hydrolases-like"/>
    <property type="match status" value="1"/>
</dbReference>
<name>A0A0B2XKY6_LATCU</name>
<geneLocation type="plasmid" evidence="3 5">
    <name>p1_CACC879</name>
</geneLocation>
<dbReference type="EMBL" id="CP022474">
    <property type="protein sequence ID" value="ASN59155.1"/>
    <property type="molecule type" value="Genomic_DNA"/>
</dbReference>
<keyword evidence="3" id="KW-0614">Plasmid</keyword>
<dbReference type="OrthoDB" id="2306777at2"/>
<dbReference type="AlphaFoldDB" id="A0A0B2XKY6"/>
<dbReference type="Proteomes" id="UP001215533">
    <property type="component" value="Plasmid p1_CACC879"/>
</dbReference>
<evidence type="ECO:0000313" key="5">
    <source>
        <dbReference type="Proteomes" id="UP001215533"/>
    </source>
</evidence>
<dbReference type="InterPro" id="IPR014729">
    <property type="entry name" value="Rossmann-like_a/b/a_fold"/>
</dbReference>
<proteinExistence type="predicted"/>
<evidence type="ECO:0000313" key="2">
    <source>
        <dbReference type="EMBL" id="ASN59155.1"/>
    </source>
</evidence>